<keyword evidence="4" id="KW-0444">Lipid biosynthesis</keyword>
<dbReference type="SUPFAM" id="SSF54211">
    <property type="entry name" value="Ribosomal protein S5 domain 2-like"/>
    <property type="match status" value="2"/>
</dbReference>
<dbReference type="Pfam" id="PF03331">
    <property type="entry name" value="LpxC"/>
    <property type="match status" value="1"/>
</dbReference>
<evidence type="ECO:0000256" key="5">
    <source>
        <dbReference type="ARBA" id="ARBA00022556"/>
    </source>
</evidence>
<dbReference type="UniPathway" id="UPA00359">
    <property type="reaction ID" value="UER00478"/>
</dbReference>
<evidence type="ECO:0000256" key="10">
    <source>
        <dbReference type="ARBA" id="ARBA00024535"/>
    </source>
</evidence>
<keyword evidence="9" id="KW-0443">Lipid metabolism</keyword>
<evidence type="ECO:0000256" key="7">
    <source>
        <dbReference type="ARBA" id="ARBA00022801"/>
    </source>
</evidence>
<dbReference type="InterPro" id="IPR004463">
    <property type="entry name" value="UDP-acyl_GlcNac_deAcase"/>
</dbReference>
<name>A0A1W1D8R2_9ZZZZ</name>
<evidence type="ECO:0000256" key="3">
    <source>
        <dbReference type="ARBA" id="ARBA00012745"/>
    </source>
</evidence>
<organism evidence="11">
    <name type="scientific">hydrothermal vent metagenome</name>
    <dbReference type="NCBI Taxonomy" id="652676"/>
    <lineage>
        <taxon>unclassified sequences</taxon>
        <taxon>metagenomes</taxon>
        <taxon>ecological metagenomes</taxon>
    </lineage>
</organism>
<keyword evidence="8" id="KW-0862">Zinc</keyword>
<sequence length="315" mass="35578">MALKRYSIYNRKMIKQRTIKKTVKARGIGIHSGSVVNMTLIPAEVDHGVVFRRMDVGGKLVRAHNAFVNEVVLSTGLENQGVKVSTVEHLMSAFSALGIDNVLVELDSFEVPIMDGSSAPFIFLVQSGGIEEQNAHKRFFVINETIRVENGDSWAQVSKFEGFKVSLEIDFDHKKVKESGQQLTIDFAKQSYLKEISRARTFGYMKDVEMMQRQNLALGASMDNAIALSDDDVLNEDGMRYQNEFVKHKILDIVGDLYLLGSNLIGHYEGYKTGHLLNDQLLSAILERPDTWSIETFEEDDSPIQFYSEDWQNSL</sequence>
<evidence type="ECO:0000256" key="8">
    <source>
        <dbReference type="ARBA" id="ARBA00022833"/>
    </source>
</evidence>
<reference evidence="11" key="1">
    <citation type="submission" date="2016-10" db="EMBL/GenBank/DDBJ databases">
        <authorList>
            <person name="de Groot N.N."/>
        </authorList>
    </citation>
    <scope>NUCLEOTIDE SEQUENCE</scope>
</reference>
<dbReference type="HAMAP" id="MF_00388">
    <property type="entry name" value="LpxC"/>
    <property type="match status" value="1"/>
</dbReference>
<dbReference type="GO" id="GO:0016020">
    <property type="term" value="C:membrane"/>
    <property type="evidence" value="ECO:0007669"/>
    <property type="project" value="GOC"/>
</dbReference>
<evidence type="ECO:0000256" key="6">
    <source>
        <dbReference type="ARBA" id="ARBA00022723"/>
    </source>
</evidence>
<evidence type="ECO:0000256" key="1">
    <source>
        <dbReference type="ARBA" id="ARBA00001947"/>
    </source>
</evidence>
<dbReference type="InterPro" id="IPR015870">
    <property type="entry name" value="UDP-acyl_N-AcGlcN_deAcase_N"/>
</dbReference>
<keyword evidence="6" id="KW-0479">Metal-binding</keyword>
<proteinExistence type="inferred from homology"/>
<dbReference type="Gene3D" id="3.30.1700.10">
    <property type="entry name" value="lpxc deacetylase, domain 2"/>
    <property type="match status" value="1"/>
</dbReference>
<dbReference type="PANTHER" id="PTHR33694:SF1">
    <property type="entry name" value="UDP-3-O-ACYL-N-ACETYLGLUCOSAMINE DEACETYLASE 1, MITOCHONDRIAL-RELATED"/>
    <property type="match status" value="1"/>
</dbReference>
<comment type="catalytic activity">
    <reaction evidence="10">
        <text>a UDP-3-O-[(3R)-3-hydroxyacyl]-N-acetyl-alpha-D-glucosamine + H2O = a UDP-3-O-[(3R)-3-hydroxyacyl]-alpha-D-glucosamine + acetate</text>
        <dbReference type="Rhea" id="RHEA:67816"/>
        <dbReference type="ChEBI" id="CHEBI:15377"/>
        <dbReference type="ChEBI" id="CHEBI:30089"/>
        <dbReference type="ChEBI" id="CHEBI:137740"/>
        <dbReference type="ChEBI" id="CHEBI:173225"/>
        <dbReference type="EC" id="3.5.1.108"/>
    </reaction>
</comment>
<comment type="pathway">
    <text evidence="2">Glycolipid biosynthesis; lipid IV(A) biosynthesis; lipid IV(A) from (3R)-3-hydroxytetradecanoyl-[acyl-carrier-protein] and UDP-N-acetyl-alpha-D-glucosamine: step 2/6.</text>
</comment>
<dbReference type="GO" id="GO:0009245">
    <property type="term" value="P:lipid A biosynthetic process"/>
    <property type="evidence" value="ECO:0007669"/>
    <property type="project" value="UniProtKB-KW"/>
</dbReference>
<dbReference type="EC" id="3.5.1.108" evidence="3"/>
<dbReference type="AlphaFoldDB" id="A0A1W1D8R2"/>
<dbReference type="NCBIfam" id="TIGR00325">
    <property type="entry name" value="lpxC"/>
    <property type="match status" value="1"/>
</dbReference>
<dbReference type="EMBL" id="FPHR01000010">
    <property type="protein sequence ID" value="SFV76900.1"/>
    <property type="molecule type" value="Genomic_DNA"/>
</dbReference>
<evidence type="ECO:0000313" key="11">
    <source>
        <dbReference type="EMBL" id="SFV76900.1"/>
    </source>
</evidence>
<dbReference type="Gene3D" id="3.30.230.20">
    <property type="entry name" value="lpxc deacetylase, domain 1"/>
    <property type="match status" value="1"/>
</dbReference>
<dbReference type="GO" id="GO:0103117">
    <property type="term" value="F:UDP-3-O-acyl-N-acetylglucosamine deacetylase activity"/>
    <property type="evidence" value="ECO:0007669"/>
    <property type="project" value="UniProtKB-EC"/>
</dbReference>
<keyword evidence="7 11" id="KW-0378">Hydrolase</keyword>
<comment type="cofactor">
    <cofactor evidence="1">
        <name>Zn(2+)</name>
        <dbReference type="ChEBI" id="CHEBI:29105"/>
    </cofactor>
</comment>
<gene>
    <name evidence="11" type="ORF">MNB_SUP05-4-833</name>
</gene>
<evidence type="ECO:0000256" key="2">
    <source>
        <dbReference type="ARBA" id="ARBA00005002"/>
    </source>
</evidence>
<dbReference type="InterPro" id="IPR011334">
    <property type="entry name" value="UDP-acyl_GlcNac_deAcase_C"/>
</dbReference>
<dbReference type="PANTHER" id="PTHR33694">
    <property type="entry name" value="UDP-3-O-ACYL-N-ACETYLGLUCOSAMINE DEACETYLASE 1, MITOCHONDRIAL-RELATED"/>
    <property type="match status" value="1"/>
</dbReference>
<protein>
    <recommendedName>
        <fullName evidence="3">UDP-3-O-acyl-N-acetylglucosamine deacetylase</fullName>
        <ecNumber evidence="3">3.5.1.108</ecNumber>
    </recommendedName>
</protein>
<evidence type="ECO:0000256" key="4">
    <source>
        <dbReference type="ARBA" id="ARBA00022516"/>
    </source>
</evidence>
<accession>A0A1W1D8R2</accession>
<keyword evidence="5" id="KW-0441">Lipid A biosynthesis</keyword>
<evidence type="ECO:0000256" key="9">
    <source>
        <dbReference type="ARBA" id="ARBA00023098"/>
    </source>
</evidence>
<dbReference type="GO" id="GO:0046872">
    <property type="term" value="F:metal ion binding"/>
    <property type="evidence" value="ECO:0007669"/>
    <property type="project" value="UniProtKB-KW"/>
</dbReference>
<dbReference type="InterPro" id="IPR020568">
    <property type="entry name" value="Ribosomal_Su5_D2-typ_SF"/>
</dbReference>